<evidence type="ECO:0000313" key="2">
    <source>
        <dbReference type="Proteomes" id="UP001387364"/>
    </source>
</evidence>
<dbReference type="EMBL" id="CP147404">
    <property type="protein sequence ID" value="WXB94512.1"/>
    <property type="molecule type" value="Genomic_DNA"/>
</dbReference>
<accession>A0ABZ2N9X2</accession>
<dbReference type="RefSeq" id="WP_338754251.1">
    <property type="nucleotide sequence ID" value="NZ_CP147404.1"/>
</dbReference>
<reference evidence="1 2" key="1">
    <citation type="submission" date="2024-02" db="EMBL/GenBank/DDBJ databases">
        <title>Seven novel Bacillus-like species.</title>
        <authorList>
            <person name="Liu G."/>
        </authorList>
    </citation>
    <scope>NUCLEOTIDE SEQUENCE [LARGE SCALE GENOMIC DNA]</scope>
    <source>
        <strain evidence="1 2">FJAT-52991</strain>
    </source>
</reference>
<organism evidence="1 2">
    <name type="scientific">Bacillus kandeliae</name>
    <dbReference type="NCBI Taxonomy" id="3129297"/>
    <lineage>
        <taxon>Bacteria</taxon>
        <taxon>Bacillati</taxon>
        <taxon>Bacillota</taxon>
        <taxon>Bacilli</taxon>
        <taxon>Bacillales</taxon>
        <taxon>Bacillaceae</taxon>
        <taxon>Bacillus</taxon>
    </lineage>
</organism>
<proteinExistence type="predicted"/>
<sequence length="77" mass="9196">MIKTGAMEITEIELRRRYRPIKRLSAKFNKGLRFQLVFVVSKQRSFGDHQLVQLQSERKGNFGRYSKSLLDSMFKNW</sequence>
<name>A0ABZ2N9X2_9BACI</name>
<keyword evidence="2" id="KW-1185">Reference proteome</keyword>
<gene>
    <name evidence="1" type="ORF">WDJ61_07755</name>
</gene>
<protein>
    <submittedName>
        <fullName evidence="1">Uncharacterized protein</fullName>
    </submittedName>
</protein>
<evidence type="ECO:0000313" key="1">
    <source>
        <dbReference type="EMBL" id="WXB94512.1"/>
    </source>
</evidence>
<dbReference type="Proteomes" id="UP001387364">
    <property type="component" value="Chromosome"/>
</dbReference>